<dbReference type="Pfam" id="PF08294">
    <property type="entry name" value="TIM21"/>
    <property type="match status" value="1"/>
</dbReference>
<comment type="subcellular location">
    <subcellularLocation>
        <location evidence="1 10">Mitochondrion inner membrane</location>
        <topology evidence="1 10">Single-pass membrane protein</topology>
    </subcellularLocation>
</comment>
<name>A0A2T0FFW8_9ASCO</name>
<evidence type="ECO:0000313" key="11">
    <source>
        <dbReference type="EMBL" id="PRT53893.1"/>
    </source>
</evidence>
<comment type="caution">
    <text evidence="11">The sequence shown here is derived from an EMBL/GenBank/DDBJ whole genome shotgun (WGS) entry which is preliminary data.</text>
</comment>
<keyword evidence="7 10" id="KW-1133">Transmembrane helix</keyword>
<evidence type="ECO:0000256" key="4">
    <source>
        <dbReference type="ARBA" id="ARBA00022692"/>
    </source>
</evidence>
<keyword evidence="12" id="KW-1185">Reference proteome</keyword>
<dbReference type="STRING" id="45607.A0A2T0FFW8"/>
<dbReference type="PANTHER" id="PTHR13032:SF6">
    <property type="entry name" value="MITOCHONDRIAL IMPORT INNER MEMBRANE TRANSLOCASE SUBUNIT TIM21"/>
    <property type="match status" value="1"/>
</dbReference>
<sequence>MLRIKSPYSQCLGGLRRLTGRPFATSRSVGLRQSQAAPSQPGSATFGASLGRFAASARRAATFTFYSALVIGALGFTGVATYYFAQELLLPSSDVQVFQRAFHLIEQDAKSRELLGEKLKAHGEQTNNRWAHNRPIASRRSVDHYGREHVVMQFHVDGEKNTALARLELIDNAGKRDFRYLVLEIPGHGRHYLINETPSKPKGRGLFGIQWGPKKN</sequence>
<reference evidence="11 12" key="1">
    <citation type="submission" date="2017-04" db="EMBL/GenBank/DDBJ databases">
        <title>Genome sequencing of [Candida] sorbophila.</title>
        <authorList>
            <person name="Ahn J.O."/>
        </authorList>
    </citation>
    <scope>NUCLEOTIDE SEQUENCE [LARGE SCALE GENOMIC DNA]</scope>
    <source>
        <strain evidence="11 12">DS02</strain>
    </source>
</reference>
<evidence type="ECO:0000313" key="12">
    <source>
        <dbReference type="Proteomes" id="UP000238350"/>
    </source>
</evidence>
<keyword evidence="6" id="KW-0809">Transit peptide</keyword>
<evidence type="ECO:0000256" key="10">
    <source>
        <dbReference type="RuleBase" id="RU367142"/>
    </source>
</evidence>
<dbReference type="PANTHER" id="PTHR13032">
    <property type="entry name" value="MITOCHONDRIAL IMPORT INNER MEMBRANE TRANSLOCASE SUBUNIT TIM21"/>
    <property type="match status" value="1"/>
</dbReference>
<keyword evidence="10" id="KW-0653">Protein transport</keyword>
<dbReference type="Gene3D" id="3.10.450.320">
    <property type="entry name" value="Mitochondrial import inner membrane translocase subunit Tim21"/>
    <property type="match status" value="1"/>
</dbReference>
<dbReference type="GeneID" id="36515262"/>
<evidence type="ECO:0000256" key="2">
    <source>
        <dbReference type="ARBA" id="ARBA00010867"/>
    </source>
</evidence>
<dbReference type="RefSeq" id="XP_024663839.1">
    <property type="nucleotide sequence ID" value="XM_024808071.1"/>
</dbReference>
<dbReference type="GO" id="GO:0005744">
    <property type="term" value="C:TIM23 mitochondrial import inner membrane translocase complex"/>
    <property type="evidence" value="ECO:0007669"/>
    <property type="project" value="UniProtKB-UniRule"/>
</dbReference>
<evidence type="ECO:0000256" key="3">
    <source>
        <dbReference type="ARBA" id="ARBA00020726"/>
    </source>
</evidence>
<evidence type="ECO:0000256" key="5">
    <source>
        <dbReference type="ARBA" id="ARBA00022792"/>
    </source>
</evidence>
<evidence type="ECO:0000256" key="7">
    <source>
        <dbReference type="ARBA" id="ARBA00022989"/>
    </source>
</evidence>
<organism evidence="11 12">
    <name type="scientific">Wickerhamiella sorbophila</name>
    <dbReference type="NCBI Taxonomy" id="45607"/>
    <lineage>
        <taxon>Eukaryota</taxon>
        <taxon>Fungi</taxon>
        <taxon>Dikarya</taxon>
        <taxon>Ascomycota</taxon>
        <taxon>Saccharomycotina</taxon>
        <taxon>Dipodascomycetes</taxon>
        <taxon>Dipodascales</taxon>
        <taxon>Trichomonascaceae</taxon>
        <taxon>Wickerhamiella</taxon>
    </lineage>
</organism>
<keyword evidence="10" id="KW-0811">Translocation</keyword>
<dbReference type="EMBL" id="NDIQ01000001">
    <property type="protein sequence ID" value="PRT53893.1"/>
    <property type="molecule type" value="Genomic_DNA"/>
</dbReference>
<keyword evidence="5 10" id="KW-0999">Mitochondrion inner membrane</keyword>
<comment type="function">
    <text evidence="10">Essential component of the TIM23 complex, a complex that mediates the translocation of transit peptide-containing proteins across the mitochondrial inner membrane.</text>
</comment>
<dbReference type="InterPro" id="IPR038552">
    <property type="entry name" value="Tim21_IMS_sf"/>
</dbReference>
<evidence type="ECO:0000256" key="8">
    <source>
        <dbReference type="ARBA" id="ARBA00023128"/>
    </source>
</evidence>
<accession>A0A2T0FFW8</accession>
<dbReference type="FunFam" id="3.10.450.320:FF:000002">
    <property type="entry name" value="Mitochondrial import inner membrane translocase subunit tim21"/>
    <property type="match status" value="1"/>
</dbReference>
<dbReference type="Proteomes" id="UP000238350">
    <property type="component" value="Unassembled WGS sequence"/>
</dbReference>
<evidence type="ECO:0000256" key="1">
    <source>
        <dbReference type="ARBA" id="ARBA00004434"/>
    </source>
</evidence>
<proteinExistence type="inferred from homology"/>
<keyword evidence="4 10" id="KW-0812">Transmembrane</keyword>
<comment type="similarity">
    <text evidence="2 10">Belongs to the TIM21 family.</text>
</comment>
<evidence type="ECO:0000256" key="6">
    <source>
        <dbReference type="ARBA" id="ARBA00022946"/>
    </source>
</evidence>
<dbReference type="OrthoDB" id="436405at2759"/>
<feature type="transmembrane region" description="Helical" evidence="10">
    <location>
        <begin position="63"/>
        <end position="85"/>
    </location>
</feature>
<keyword evidence="8 10" id="KW-0496">Mitochondrion</keyword>
<dbReference type="AlphaFoldDB" id="A0A2T0FFW8"/>
<keyword evidence="9 10" id="KW-0472">Membrane</keyword>
<comment type="subunit">
    <text evidence="10">Component of the TIM23 complex.</text>
</comment>
<dbReference type="GO" id="GO:0030150">
    <property type="term" value="P:protein import into mitochondrial matrix"/>
    <property type="evidence" value="ECO:0007669"/>
    <property type="project" value="UniProtKB-UniRule"/>
</dbReference>
<dbReference type="InterPro" id="IPR013261">
    <property type="entry name" value="Tim21"/>
</dbReference>
<evidence type="ECO:0000256" key="9">
    <source>
        <dbReference type="ARBA" id="ARBA00023136"/>
    </source>
</evidence>
<gene>
    <name evidence="11" type="ORF">B9G98_01513</name>
</gene>
<protein>
    <recommendedName>
        <fullName evidence="3 10">Mitochondrial import inner membrane translocase subunit Tim21</fullName>
    </recommendedName>
</protein>
<keyword evidence="10" id="KW-0813">Transport</keyword>